<evidence type="ECO:0000259" key="6">
    <source>
        <dbReference type="PROSITE" id="PS51192"/>
    </source>
</evidence>
<dbReference type="GO" id="GO:0016787">
    <property type="term" value="F:hydrolase activity"/>
    <property type="evidence" value="ECO:0007669"/>
    <property type="project" value="UniProtKB-KW"/>
</dbReference>
<evidence type="ECO:0000256" key="1">
    <source>
        <dbReference type="ARBA" id="ARBA00022741"/>
    </source>
</evidence>
<dbReference type="PANTHER" id="PTHR45626">
    <property type="entry name" value="TRANSCRIPTION TERMINATION FACTOR 2-RELATED"/>
    <property type="match status" value="1"/>
</dbReference>
<dbReference type="PROSITE" id="PS51192">
    <property type="entry name" value="HELICASE_ATP_BIND_1"/>
    <property type="match status" value="1"/>
</dbReference>
<evidence type="ECO:0000313" key="9">
    <source>
        <dbReference type="RefSeq" id="XP_033235875.1"/>
    </source>
</evidence>
<dbReference type="Proteomes" id="UP000001819">
    <property type="component" value="Chromosome 2"/>
</dbReference>
<dbReference type="SMART" id="SM00487">
    <property type="entry name" value="DEXDc"/>
    <property type="match status" value="1"/>
</dbReference>
<dbReference type="Gene3D" id="3.40.50.300">
    <property type="entry name" value="P-loop containing nucleotide triphosphate hydrolases"/>
    <property type="match status" value="1"/>
</dbReference>
<feature type="compositionally biased region" description="Acidic residues" evidence="5">
    <location>
        <begin position="365"/>
        <end position="380"/>
    </location>
</feature>
<reference evidence="8" key="1">
    <citation type="submission" date="2024-06" db="UniProtKB">
        <authorList>
            <consortium name="RefSeq"/>
        </authorList>
    </citation>
    <scope>NUCLEOTIDE SEQUENCE [LARGE SCALE GENOMIC DNA]</scope>
    <source>
        <strain evidence="10">MV-25-SWS-2005</strain>
        <strain evidence="8">MV2-25</strain>
        <tissue evidence="10">Whole body</tissue>
    </source>
</reference>
<feature type="domain" description="Helicase C-terminal" evidence="7">
    <location>
        <begin position="842"/>
        <end position="990"/>
    </location>
</feature>
<dbReference type="Gene3D" id="3.40.50.10810">
    <property type="entry name" value="Tandem AAA-ATPase domain"/>
    <property type="match status" value="2"/>
</dbReference>
<name>A0A6I8VXQ3_DROPS</name>
<evidence type="ECO:0000259" key="7">
    <source>
        <dbReference type="PROSITE" id="PS51194"/>
    </source>
</evidence>
<dbReference type="AlphaFoldDB" id="A0A6I8VXQ3"/>
<dbReference type="KEGG" id="dpo:4802019"/>
<dbReference type="GO" id="GO:0005634">
    <property type="term" value="C:nucleus"/>
    <property type="evidence" value="ECO:0007669"/>
    <property type="project" value="TreeGrafter"/>
</dbReference>
<keyword evidence="8" id="KW-1185">Reference proteome</keyword>
<evidence type="ECO:0000256" key="2">
    <source>
        <dbReference type="ARBA" id="ARBA00022801"/>
    </source>
</evidence>
<protein>
    <submittedName>
        <fullName evidence="9 10">Transcription termination factor 2 isoform X1</fullName>
    </submittedName>
</protein>
<evidence type="ECO:0000256" key="3">
    <source>
        <dbReference type="ARBA" id="ARBA00022840"/>
    </source>
</evidence>
<dbReference type="InterPro" id="IPR027417">
    <property type="entry name" value="P-loop_NTPase"/>
</dbReference>
<keyword evidence="4" id="KW-0175">Coiled coil</keyword>
<sequence length="1008" mass="115773">MPPKRGISLATHSRSKYKRQSYSQSSMHEDKENEQQNVKSPAYNWDIAGSSDEDENQSDGVFSLSPCFDAVENYDEIENQPVLSFDELKSEDTKFDFSSEYANDADVVLEVSSAEYEKTKSKFDELVKKVLALEQRKRELEEASKTGTPNSEELENIKAQLQRGNDRLIANGDVLDTLRVSEEQTDNSEPQENVKPQWANLFSGLNRHRNKAGATPAQFYQHKANIISSLKTIYEPKEPTPTDDQFAEQSPLLLVDLLKHQKRGLKWMQFRERQEICGGILADDMGLGKTLSMISLILASLETKKLKKDKKQKALVAKWGKEHQRMPVKKMPKFHIFDDEDYDDQEDQAQEDKYEPHANRPSPIEDAEISESEIEDEEDERGPYPSAGTLVVCPLSVMYQWAQEVASKVAPNTLKVLTFHGPNRHDINLEEFRSNDIVITSYHTVASEVGKLGNSSRLLAVQWNRLILDEAHIIRNVRTSCFKSVFLLRAHCRWALTGTPIQNRAIDVFALLRFLNVPHFKHLKQWKMMLNGCIHGHFRLSFIIKPLMLRRTKQELQASGDMPLLPVLSVELVYVQLSEPEMAVYQILSAISQRIFTQFLMQREKGNSDLNYYSVHGQQKPQFITKSIEEKYAKMYERFLRSLGYNPQEKVKGIVILVLLLRLRQFCCHPCLMVKMFSDMDGSRSMDDLRSDFRQIEGPLQIDALKELENYVAGDCSCDVKNEDPTDPRADSAEVETKNPDLKENIKMDDIETRLKIKEENITKDESETQEENKEVKMNKKVKVENIKKEESQNTAETKKENIKKEKNVLSDLTGAMKLLDINNPIFNTSQPSTKLKIVIQKLQSILEGTTDKVIVVSQWTSFLDIIREYLNEHDWQTLDFNGKMDATEREVVLKDFNVVQNSKRILLLSLTSGGVGLNLNVANHLLLVDLHWNPQLERQAQDRIYRYGQQKPTFIYRFMCQDTVEQRIKALQDYKLEIANVVLQPDQSASSAGGGLNMEDLKKLFLM</sequence>
<dbReference type="RefSeq" id="XP_033235876.1">
    <property type="nucleotide sequence ID" value="XM_033379985.1"/>
</dbReference>
<feature type="coiled-coil region" evidence="4">
    <location>
        <begin position="116"/>
        <end position="171"/>
    </location>
</feature>
<dbReference type="GO" id="GO:0008094">
    <property type="term" value="F:ATP-dependent activity, acting on DNA"/>
    <property type="evidence" value="ECO:0007669"/>
    <property type="project" value="TreeGrafter"/>
</dbReference>
<dbReference type="SMART" id="SM00490">
    <property type="entry name" value="HELICc"/>
    <property type="match status" value="1"/>
</dbReference>
<dbReference type="RefSeq" id="XP_033235875.1">
    <property type="nucleotide sequence ID" value="XM_033379984.1"/>
</dbReference>
<dbReference type="InterPro" id="IPR050628">
    <property type="entry name" value="SNF2_RAD54_helicase_TF"/>
</dbReference>
<dbReference type="Pfam" id="PF00271">
    <property type="entry name" value="Helicase_C"/>
    <property type="match status" value="1"/>
</dbReference>
<dbReference type="GO" id="GO:0005524">
    <property type="term" value="F:ATP binding"/>
    <property type="evidence" value="ECO:0007669"/>
    <property type="project" value="UniProtKB-KW"/>
</dbReference>
<dbReference type="SUPFAM" id="SSF52540">
    <property type="entry name" value="P-loop containing nucleoside triphosphate hydrolases"/>
    <property type="match status" value="2"/>
</dbReference>
<evidence type="ECO:0000313" key="10">
    <source>
        <dbReference type="RefSeq" id="XP_033235876.1"/>
    </source>
</evidence>
<feature type="domain" description="Helicase ATP-binding" evidence="6">
    <location>
        <begin position="270"/>
        <end position="518"/>
    </location>
</feature>
<keyword evidence="1" id="KW-0547">Nucleotide-binding</keyword>
<keyword evidence="3" id="KW-0067">ATP-binding</keyword>
<dbReference type="CDD" id="cd18793">
    <property type="entry name" value="SF2_C_SNF"/>
    <property type="match status" value="1"/>
</dbReference>
<evidence type="ECO:0000256" key="4">
    <source>
        <dbReference type="SAM" id="Coils"/>
    </source>
</evidence>
<dbReference type="InterPro" id="IPR001650">
    <property type="entry name" value="Helicase_C-like"/>
</dbReference>
<evidence type="ECO:0000313" key="8">
    <source>
        <dbReference type="Proteomes" id="UP000001819"/>
    </source>
</evidence>
<feature type="coiled-coil region" evidence="4">
    <location>
        <begin position="748"/>
        <end position="809"/>
    </location>
</feature>
<dbReference type="Pfam" id="PF00176">
    <property type="entry name" value="SNF2-rel_dom"/>
    <property type="match status" value="1"/>
</dbReference>
<evidence type="ECO:0000256" key="5">
    <source>
        <dbReference type="SAM" id="MobiDB-lite"/>
    </source>
</evidence>
<organism evidence="8 9">
    <name type="scientific">Drosophila pseudoobscura pseudoobscura</name>
    <name type="common">Fruit fly</name>
    <dbReference type="NCBI Taxonomy" id="46245"/>
    <lineage>
        <taxon>Eukaryota</taxon>
        <taxon>Metazoa</taxon>
        <taxon>Ecdysozoa</taxon>
        <taxon>Arthropoda</taxon>
        <taxon>Hexapoda</taxon>
        <taxon>Insecta</taxon>
        <taxon>Pterygota</taxon>
        <taxon>Neoptera</taxon>
        <taxon>Endopterygota</taxon>
        <taxon>Diptera</taxon>
        <taxon>Brachycera</taxon>
        <taxon>Muscomorpha</taxon>
        <taxon>Ephydroidea</taxon>
        <taxon>Drosophilidae</taxon>
        <taxon>Drosophila</taxon>
        <taxon>Sophophora</taxon>
    </lineage>
</organism>
<dbReference type="InterPro" id="IPR038718">
    <property type="entry name" value="SNF2-like_sf"/>
</dbReference>
<dbReference type="InterPro" id="IPR049730">
    <property type="entry name" value="SNF2/RAD54-like_C"/>
</dbReference>
<keyword evidence="2" id="KW-0378">Hydrolase</keyword>
<accession>A0A6I8VXQ3</accession>
<dbReference type="PROSITE" id="PS51194">
    <property type="entry name" value="HELICASE_CTER"/>
    <property type="match status" value="1"/>
</dbReference>
<dbReference type="ExpressionAtlas" id="A0A6I8VXQ3">
    <property type="expression patterns" value="baseline"/>
</dbReference>
<dbReference type="GO" id="GO:0006281">
    <property type="term" value="P:DNA repair"/>
    <property type="evidence" value="ECO:0007669"/>
    <property type="project" value="TreeGrafter"/>
</dbReference>
<reference evidence="9" key="2">
    <citation type="submission" date="2025-04" db="UniProtKB">
        <authorList>
            <consortium name="RefSeq"/>
        </authorList>
    </citation>
    <scope>IDENTIFICATION</scope>
    <source>
        <strain evidence="9">MV-25-SWS-2005</strain>
        <tissue evidence="9">Whole body</tissue>
    </source>
</reference>
<gene>
    <name evidence="9 10" type="primary">LOC4802019</name>
</gene>
<dbReference type="InterPro" id="IPR014001">
    <property type="entry name" value="Helicase_ATP-bd"/>
</dbReference>
<feature type="region of interest" description="Disordered" evidence="5">
    <location>
        <begin position="1"/>
        <end position="62"/>
    </location>
</feature>
<proteinExistence type="predicted"/>
<dbReference type="PANTHER" id="PTHR45626:SF50">
    <property type="entry name" value="TRANSCRIPTION TERMINATION FACTOR 2"/>
    <property type="match status" value="1"/>
</dbReference>
<feature type="region of interest" description="Disordered" evidence="5">
    <location>
        <begin position="343"/>
        <end position="385"/>
    </location>
</feature>
<dbReference type="InterPro" id="IPR000330">
    <property type="entry name" value="SNF2_N"/>
</dbReference>